<sequence length="231" mass="25766">MKEFRVLLLGGTGLVGSHVLKSLPFYSEISKLIVWARVSKVPLNRDPIEVQNVSWEALKDGAIPFPDSIDAVVCCLGTTISKAGSQEKFREIDYEYPLFVAKAAKAAGVKAFLIVTAIGSDPDSKIFYNRVKGETERDLISLGFPYLGIFRPSLLLGEREELRLGEKVGEFLSFLFPFPLFGLKRYQPIRADLVAMSLLKALVRWGNLTEKPESTLEIFESDMLQDFGQGK</sequence>
<reference evidence="1" key="1">
    <citation type="journal article" date="2019" name="PLoS Negl. Trop. Dis.">
        <title>Revisiting the worldwide diversity of Leptospira species in the environment.</title>
        <authorList>
            <person name="Vincent A.T."/>
            <person name="Schiettekatte O."/>
            <person name="Bourhy P."/>
            <person name="Veyrier F.J."/>
            <person name="Picardeau M."/>
        </authorList>
    </citation>
    <scope>NUCLEOTIDE SEQUENCE [LARGE SCALE GENOMIC DNA]</scope>
    <source>
        <strain evidence="1">201300427</strain>
    </source>
</reference>
<dbReference type="SUPFAM" id="SSF51735">
    <property type="entry name" value="NAD(P)-binding Rossmann-fold domains"/>
    <property type="match status" value="1"/>
</dbReference>
<dbReference type="EMBL" id="RQHW01000042">
    <property type="protein sequence ID" value="TGN18872.1"/>
    <property type="molecule type" value="Genomic_DNA"/>
</dbReference>
<accession>A0A4R9LYS1</accession>
<dbReference type="Gene3D" id="3.40.50.720">
    <property type="entry name" value="NAD(P)-binding Rossmann-like Domain"/>
    <property type="match status" value="1"/>
</dbReference>
<keyword evidence="2" id="KW-1185">Reference proteome</keyword>
<comment type="caution">
    <text evidence="1">The sequence shown here is derived from an EMBL/GenBank/DDBJ whole genome shotgun (WGS) entry which is preliminary data.</text>
</comment>
<evidence type="ECO:0000313" key="2">
    <source>
        <dbReference type="Proteomes" id="UP000298058"/>
    </source>
</evidence>
<dbReference type="AlphaFoldDB" id="A0A4R9LYS1"/>
<name>A0A4R9LYS1_9LEPT</name>
<dbReference type="PANTHER" id="PTHR14097">
    <property type="entry name" value="OXIDOREDUCTASE HTATIP2"/>
    <property type="match status" value="1"/>
</dbReference>
<dbReference type="InterPro" id="IPR014843">
    <property type="entry name" value="Him1/Fmp52"/>
</dbReference>
<dbReference type="OrthoDB" id="9798632at2"/>
<organism evidence="1 2">
    <name type="scientific">Leptospira idonii</name>
    <dbReference type="NCBI Taxonomy" id="1193500"/>
    <lineage>
        <taxon>Bacteria</taxon>
        <taxon>Pseudomonadati</taxon>
        <taxon>Spirochaetota</taxon>
        <taxon>Spirochaetia</taxon>
        <taxon>Leptospirales</taxon>
        <taxon>Leptospiraceae</taxon>
        <taxon>Leptospira</taxon>
    </lineage>
</organism>
<dbReference type="InterPro" id="IPR036291">
    <property type="entry name" value="NAD(P)-bd_dom_sf"/>
</dbReference>
<gene>
    <name evidence="1" type="ORF">EHS15_10650</name>
</gene>
<dbReference type="PANTHER" id="PTHR14097:SF7">
    <property type="entry name" value="OXIDOREDUCTASE HTATIP2"/>
    <property type="match status" value="1"/>
</dbReference>
<dbReference type="Proteomes" id="UP000298058">
    <property type="component" value="Unassembled WGS sequence"/>
</dbReference>
<evidence type="ECO:0000313" key="1">
    <source>
        <dbReference type="EMBL" id="TGN18872.1"/>
    </source>
</evidence>
<proteinExistence type="predicted"/>
<dbReference type="RefSeq" id="WP_135760556.1">
    <property type="nucleotide sequence ID" value="NZ_RQHW01000042.1"/>
</dbReference>
<protein>
    <submittedName>
        <fullName evidence="1">NAD-dependent epimerase/dehydratase family protein</fullName>
    </submittedName>
</protein>
<dbReference type="Pfam" id="PF08732">
    <property type="entry name" value="HIM1"/>
    <property type="match status" value="1"/>
</dbReference>